<protein>
    <submittedName>
        <fullName evidence="1">Uncharacterized protein</fullName>
    </submittedName>
</protein>
<accession>A0ABY9IG82</accession>
<geneLocation type="plasmid" evidence="1 2">
    <name>unnamed2</name>
</geneLocation>
<organism evidence="1 2">
    <name type="scientific">Streptomyces laculatispora</name>
    <dbReference type="NCBI Taxonomy" id="887464"/>
    <lineage>
        <taxon>Bacteria</taxon>
        <taxon>Bacillati</taxon>
        <taxon>Actinomycetota</taxon>
        <taxon>Actinomycetes</taxon>
        <taxon>Kitasatosporales</taxon>
        <taxon>Streptomycetaceae</taxon>
        <taxon>Streptomyces</taxon>
    </lineage>
</organism>
<keyword evidence="2" id="KW-1185">Reference proteome</keyword>
<evidence type="ECO:0000313" key="2">
    <source>
        <dbReference type="Proteomes" id="UP001229952"/>
    </source>
</evidence>
<sequence>WFSCMQDWVFNRSQLEEETVFAFIVKRFRVFRAPLHPVSGGRSTFKVVKRFRVFRAPLQQNHNRFLFVLFFRTTLYE</sequence>
<gene>
    <name evidence="1" type="ORF">P8A22_38280</name>
</gene>
<name>A0ABY9IG82_9ACTN</name>
<proteinExistence type="predicted"/>
<dbReference type="EMBL" id="CP120994">
    <property type="protein sequence ID" value="WLQ45669.1"/>
    <property type="molecule type" value="Genomic_DNA"/>
</dbReference>
<dbReference type="Proteomes" id="UP001229952">
    <property type="component" value="Plasmid unnamed2"/>
</dbReference>
<feature type="non-terminal residue" evidence="1">
    <location>
        <position position="1"/>
    </location>
</feature>
<evidence type="ECO:0000313" key="1">
    <source>
        <dbReference type="EMBL" id="WLQ45669.1"/>
    </source>
</evidence>
<keyword evidence="1" id="KW-0614">Plasmid</keyword>
<reference evidence="1 2" key="1">
    <citation type="submission" date="2023-03" db="EMBL/GenBank/DDBJ databases">
        <title>Isolation and description of six Streptomyces strains from soil environments, able to metabolize different microbial glucans.</title>
        <authorList>
            <person name="Widen T."/>
            <person name="Larsbrink J."/>
        </authorList>
    </citation>
    <scope>NUCLEOTIDE SEQUENCE [LARGE SCALE GENOMIC DNA]</scope>
    <source>
        <strain evidence="1 2">Mut2</strain>
        <plasmid evidence="1 2">unnamed2</plasmid>
    </source>
</reference>